<dbReference type="EMBL" id="BTSX01000003">
    <property type="protein sequence ID" value="GMS87715.1"/>
    <property type="molecule type" value="Genomic_DNA"/>
</dbReference>
<feature type="non-terminal residue" evidence="2">
    <location>
        <position position="196"/>
    </location>
</feature>
<organism evidence="2 3">
    <name type="scientific">Pristionchus entomophagus</name>
    <dbReference type="NCBI Taxonomy" id="358040"/>
    <lineage>
        <taxon>Eukaryota</taxon>
        <taxon>Metazoa</taxon>
        <taxon>Ecdysozoa</taxon>
        <taxon>Nematoda</taxon>
        <taxon>Chromadorea</taxon>
        <taxon>Rhabditida</taxon>
        <taxon>Rhabditina</taxon>
        <taxon>Diplogasteromorpha</taxon>
        <taxon>Diplogasteroidea</taxon>
        <taxon>Neodiplogasteridae</taxon>
        <taxon>Pristionchus</taxon>
    </lineage>
</organism>
<accession>A0AAV5SY67</accession>
<keyword evidence="3" id="KW-1185">Reference proteome</keyword>
<feature type="compositionally biased region" description="Polar residues" evidence="1">
    <location>
        <begin position="166"/>
        <end position="177"/>
    </location>
</feature>
<reference evidence="2" key="1">
    <citation type="submission" date="2023-10" db="EMBL/GenBank/DDBJ databases">
        <title>Genome assembly of Pristionchus species.</title>
        <authorList>
            <person name="Yoshida K."/>
            <person name="Sommer R.J."/>
        </authorList>
    </citation>
    <scope>NUCLEOTIDE SEQUENCE</scope>
    <source>
        <strain evidence="2">RS0144</strain>
    </source>
</reference>
<proteinExistence type="predicted"/>
<evidence type="ECO:0000313" key="3">
    <source>
        <dbReference type="Proteomes" id="UP001432027"/>
    </source>
</evidence>
<feature type="non-terminal residue" evidence="2">
    <location>
        <position position="1"/>
    </location>
</feature>
<dbReference type="AlphaFoldDB" id="A0AAV5SY67"/>
<sequence length="196" mass="21196">AMGCNSIFSSASLFDRCSSSSPCESPSVCFDNSICLPPEAPTPVFASAPFSLPLHDSPQVLTLPPGLLPDYVPQRAIFLPPARISHPAPEFRPITRVFPVISRVVGDPALVSSLAARPLQAPERPHFHSYVTPPEPRQETQESATLPTFSPSFSPDFAPSFSPSLKTSPPSQLSLPTARQIRIDEVMEEQLPKAKP</sequence>
<feature type="region of interest" description="Disordered" evidence="1">
    <location>
        <begin position="124"/>
        <end position="196"/>
    </location>
</feature>
<gene>
    <name evidence="2" type="ORF">PENTCL1PPCAC_9890</name>
</gene>
<feature type="compositionally biased region" description="Low complexity" evidence="1">
    <location>
        <begin position="143"/>
        <end position="165"/>
    </location>
</feature>
<comment type="caution">
    <text evidence="2">The sequence shown here is derived from an EMBL/GenBank/DDBJ whole genome shotgun (WGS) entry which is preliminary data.</text>
</comment>
<protein>
    <submittedName>
        <fullName evidence="2">Uncharacterized protein</fullName>
    </submittedName>
</protein>
<name>A0AAV5SY67_9BILA</name>
<evidence type="ECO:0000256" key="1">
    <source>
        <dbReference type="SAM" id="MobiDB-lite"/>
    </source>
</evidence>
<dbReference type="Proteomes" id="UP001432027">
    <property type="component" value="Unassembled WGS sequence"/>
</dbReference>
<evidence type="ECO:0000313" key="2">
    <source>
        <dbReference type="EMBL" id="GMS87715.1"/>
    </source>
</evidence>